<protein>
    <submittedName>
        <fullName evidence="2">Uncharacterized protein</fullName>
    </submittedName>
</protein>
<proteinExistence type="predicted"/>
<evidence type="ECO:0000313" key="3">
    <source>
        <dbReference type="Proteomes" id="UP001215598"/>
    </source>
</evidence>
<name>A0AAD7HA92_9AGAR</name>
<dbReference type="AlphaFoldDB" id="A0AAD7HA92"/>
<evidence type="ECO:0000313" key="2">
    <source>
        <dbReference type="EMBL" id="KAJ7716196.1"/>
    </source>
</evidence>
<feature type="region of interest" description="Disordered" evidence="1">
    <location>
        <begin position="61"/>
        <end position="156"/>
    </location>
</feature>
<dbReference type="Proteomes" id="UP001215598">
    <property type="component" value="Unassembled WGS sequence"/>
</dbReference>
<organism evidence="2 3">
    <name type="scientific">Mycena metata</name>
    <dbReference type="NCBI Taxonomy" id="1033252"/>
    <lineage>
        <taxon>Eukaryota</taxon>
        <taxon>Fungi</taxon>
        <taxon>Dikarya</taxon>
        <taxon>Basidiomycota</taxon>
        <taxon>Agaricomycotina</taxon>
        <taxon>Agaricomycetes</taxon>
        <taxon>Agaricomycetidae</taxon>
        <taxon>Agaricales</taxon>
        <taxon>Marasmiineae</taxon>
        <taxon>Mycenaceae</taxon>
        <taxon>Mycena</taxon>
    </lineage>
</organism>
<dbReference type="EMBL" id="JARKIB010000295">
    <property type="protein sequence ID" value="KAJ7716196.1"/>
    <property type="molecule type" value="Genomic_DNA"/>
</dbReference>
<keyword evidence="3" id="KW-1185">Reference proteome</keyword>
<reference evidence="2" key="1">
    <citation type="submission" date="2023-03" db="EMBL/GenBank/DDBJ databases">
        <title>Massive genome expansion in bonnet fungi (Mycena s.s.) driven by repeated elements and novel gene families across ecological guilds.</title>
        <authorList>
            <consortium name="Lawrence Berkeley National Laboratory"/>
            <person name="Harder C.B."/>
            <person name="Miyauchi S."/>
            <person name="Viragh M."/>
            <person name="Kuo A."/>
            <person name="Thoen E."/>
            <person name="Andreopoulos B."/>
            <person name="Lu D."/>
            <person name="Skrede I."/>
            <person name="Drula E."/>
            <person name="Henrissat B."/>
            <person name="Morin E."/>
            <person name="Kohler A."/>
            <person name="Barry K."/>
            <person name="LaButti K."/>
            <person name="Morin E."/>
            <person name="Salamov A."/>
            <person name="Lipzen A."/>
            <person name="Mereny Z."/>
            <person name="Hegedus B."/>
            <person name="Baldrian P."/>
            <person name="Stursova M."/>
            <person name="Weitz H."/>
            <person name="Taylor A."/>
            <person name="Grigoriev I.V."/>
            <person name="Nagy L.G."/>
            <person name="Martin F."/>
            <person name="Kauserud H."/>
        </authorList>
    </citation>
    <scope>NUCLEOTIDE SEQUENCE</scope>
    <source>
        <strain evidence="2">CBHHK182m</strain>
    </source>
</reference>
<feature type="compositionally biased region" description="Basic and acidic residues" evidence="1">
    <location>
        <begin position="130"/>
        <end position="153"/>
    </location>
</feature>
<comment type="caution">
    <text evidence="2">The sequence shown here is derived from an EMBL/GenBank/DDBJ whole genome shotgun (WGS) entry which is preliminary data.</text>
</comment>
<feature type="region of interest" description="Disordered" evidence="1">
    <location>
        <begin position="1"/>
        <end position="21"/>
    </location>
</feature>
<gene>
    <name evidence="2" type="ORF">B0H16DRAFT_1614350</name>
</gene>
<feature type="compositionally biased region" description="Gly residues" evidence="1">
    <location>
        <begin position="96"/>
        <end position="129"/>
    </location>
</feature>
<feature type="compositionally biased region" description="Basic and acidic residues" evidence="1">
    <location>
        <begin position="1"/>
        <end position="12"/>
    </location>
</feature>
<evidence type="ECO:0000256" key="1">
    <source>
        <dbReference type="SAM" id="MobiDB-lite"/>
    </source>
</evidence>
<accession>A0AAD7HA92</accession>
<sequence length="177" mass="18950">MGTRGEDGDGGRGRRGQRVRRGRYGGYCTRRADSVRVHMYRRLHAHGYQLHASRRGCVVRRYTQGRGGHRERRRRRQCSETSEGACDGNGEEKGGGTRGGWGWGDGRGALCGGAHEGGTDAGNGDGDGGAVRRDGTREREEGGGGARGEDGHGEMGWGGSMCAVRVLEAHGVPARTW</sequence>
<feature type="compositionally biased region" description="Basic residues" evidence="1">
    <location>
        <begin position="67"/>
        <end position="76"/>
    </location>
</feature>